<feature type="transmembrane region" description="Helical" evidence="2">
    <location>
        <begin position="21"/>
        <end position="39"/>
    </location>
</feature>
<dbReference type="Proteomes" id="UP000289691">
    <property type="component" value="Unassembled WGS sequence"/>
</dbReference>
<feature type="compositionally biased region" description="Acidic residues" evidence="1">
    <location>
        <begin position="62"/>
        <end position="73"/>
    </location>
</feature>
<dbReference type="AlphaFoldDB" id="A0A498L905"/>
<evidence type="ECO:0000256" key="2">
    <source>
        <dbReference type="SAM" id="Phobius"/>
    </source>
</evidence>
<dbReference type="RefSeq" id="WP_129067486.1">
    <property type="nucleotide sequence ID" value="NZ_RDFA01000001.1"/>
</dbReference>
<dbReference type="EMBL" id="RDFA01000001">
    <property type="protein sequence ID" value="RXK51623.1"/>
    <property type="molecule type" value="Genomic_DNA"/>
</dbReference>
<accession>A0A498L905</accession>
<gene>
    <name evidence="3" type="ORF">EAF64_03050</name>
</gene>
<organism evidence="3 4">
    <name type="scientific">Halorientalis pallida</name>
    <dbReference type="NCBI Taxonomy" id="2479928"/>
    <lineage>
        <taxon>Archaea</taxon>
        <taxon>Methanobacteriati</taxon>
        <taxon>Methanobacteriota</taxon>
        <taxon>Stenosarchaea group</taxon>
        <taxon>Halobacteria</taxon>
        <taxon>Halobacteriales</taxon>
        <taxon>Haloarculaceae</taxon>
        <taxon>Halorientalis</taxon>
    </lineage>
</organism>
<feature type="region of interest" description="Disordered" evidence="1">
    <location>
        <begin position="48"/>
        <end position="82"/>
    </location>
</feature>
<keyword evidence="4" id="KW-1185">Reference proteome</keyword>
<keyword evidence="2" id="KW-1133">Transmembrane helix</keyword>
<evidence type="ECO:0000256" key="1">
    <source>
        <dbReference type="SAM" id="MobiDB-lite"/>
    </source>
</evidence>
<sequence>MSPPIPTDPTLVVPSLDRSDATLPAVLLGYVLLMLLLLARGVKRSWLRDRNPNAHGGRDASDADPESEPDDSLAESREEASP</sequence>
<evidence type="ECO:0000313" key="3">
    <source>
        <dbReference type="EMBL" id="RXK51623.1"/>
    </source>
</evidence>
<reference evidence="3 4" key="1">
    <citation type="submission" date="2019-01" db="EMBL/GenBank/DDBJ databases">
        <title>Halorientalis sp. F13-25 a new haloarchaeum isolated from hypersaline water.</title>
        <authorList>
            <person name="Ana D.-V."/>
            <person name="Cristina S.-P."/>
            <person name="Antonio V."/>
        </authorList>
    </citation>
    <scope>NUCLEOTIDE SEQUENCE [LARGE SCALE GENOMIC DNA]</scope>
    <source>
        <strain evidence="3 4">F13-25</strain>
    </source>
</reference>
<name>A0A498L905_9EURY</name>
<comment type="caution">
    <text evidence="3">The sequence shown here is derived from an EMBL/GenBank/DDBJ whole genome shotgun (WGS) entry which is preliminary data.</text>
</comment>
<keyword evidence="2" id="KW-0812">Transmembrane</keyword>
<keyword evidence="2" id="KW-0472">Membrane</keyword>
<feature type="compositionally biased region" description="Basic and acidic residues" evidence="1">
    <location>
        <begin position="48"/>
        <end position="61"/>
    </location>
</feature>
<proteinExistence type="predicted"/>
<protein>
    <submittedName>
        <fullName evidence="3">Uncharacterized protein</fullName>
    </submittedName>
</protein>
<evidence type="ECO:0000313" key="4">
    <source>
        <dbReference type="Proteomes" id="UP000289691"/>
    </source>
</evidence>